<accession>A0A1I5X7U1</accession>
<sequence>MILPSVPSDARVEADTSARLKVRFARREIGVSVDMSPMGSHLVRRSPAPLTHRYPSPSGRTGPSPNWPPGFFPGLAASFKPVFANSRENRRIRWNSTSFSPVMALSECKSASREHLSCVTSQKFPQFSPFSVSPLVATRSVSKPSSAAQQVQAPLPQRAVTQRPVRSSAQPVTSPTAGPTRAAADRGRAASRGLTDRLSKATPARAAGGLFRAQAASGEAQAPAVHQEGRSCSRRS</sequence>
<dbReference type="STRING" id="93684.SAMN05421853_103185"/>
<name>A0A1I5X7U1_9RHOB</name>
<feature type="compositionally biased region" description="Basic and acidic residues" evidence="1">
    <location>
        <begin position="227"/>
        <end position="236"/>
    </location>
</feature>
<feature type="compositionally biased region" description="Low complexity" evidence="1">
    <location>
        <begin position="213"/>
        <end position="224"/>
    </location>
</feature>
<dbReference type="AlphaFoldDB" id="A0A1I5X7U1"/>
<dbReference type="EMBL" id="FOXV01000003">
    <property type="protein sequence ID" value="SFQ27717.1"/>
    <property type="molecule type" value="Genomic_DNA"/>
</dbReference>
<feature type="compositionally biased region" description="Basic and acidic residues" evidence="1">
    <location>
        <begin position="183"/>
        <end position="199"/>
    </location>
</feature>
<evidence type="ECO:0000313" key="2">
    <source>
        <dbReference type="EMBL" id="SFQ27717.1"/>
    </source>
</evidence>
<feature type="region of interest" description="Disordered" evidence="1">
    <location>
        <begin position="40"/>
        <end position="65"/>
    </location>
</feature>
<organism evidence="2 3">
    <name type="scientific">Roseivivax halotolerans</name>
    <dbReference type="NCBI Taxonomy" id="93684"/>
    <lineage>
        <taxon>Bacteria</taxon>
        <taxon>Pseudomonadati</taxon>
        <taxon>Pseudomonadota</taxon>
        <taxon>Alphaproteobacteria</taxon>
        <taxon>Rhodobacterales</taxon>
        <taxon>Roseobacteraceae</taxon>
        <taxon>Roseivivax</taxon>
    </lineage>
</organism>
<protein>
    <submittedName>
        <fullName evidence="2">Uncharacterized protein</fullName>
    </submittedName>
</protein>
<gene>
    <name evidence="2" type="ORF">SAMN05421853_103185</name>
</gene>
<feature type="compositionally biased region" description="Polar residues" evidence="1">
    <location>
        <begin position="164"/>
        <end position="176"/>
    </location>
</feature>
<evidence type="ECO:0000256" key="1">
    <source>
        <dbReference type="SAM" id="MobiDB-lite"/>
    </source>
</evidence>
<feature type="region of interest" description="Disordered" evidence="1">
    <location>
        <begin position="146"/>
        <end position="236"/>
    </location>
</feature>
<proteinExistence type="predicted"/>
<evidence type="ECO:0000313" key="3">
    <source>
        <dbReference type="Proteomes" id="UP000243106"/>
    </source>
</evidence>
<reference evidence="3" key="1">
    <citation type="submission" date="2016-10" db="EMBL/GenBank/DDBJ databases">
        <authorList>
            <person name="Varghese N."/>
            <person name="Submissions S."/>
        </authorList>
    </citation>
    <scope>NUCLEOTIDE SEQUENCE [LARGE SCALE GENOMIC DNA]</scope>
    <source>
        <strain evidence="3">JCM 10271</strain>
    </source>
</reference>
<dbReference type="Proteomes" id="UP000243106">
    <property type="component" value="Unassembled WGS sequence"/>
</dbReference>
<keyword evidence="3" id="KW-1185">Reference proteome</keyword>